<organism evidence="2 3">
    <name type="scientific">Isoptericola halotolerans</name>
    <dbReference type="NCBI Taxonomy" id="300560"/>
    <lineage>
        <taxon>Bacteria</taxon>
        <taxon>Bacillati</taxon>
        <taxon>Actinomycetota</taxon>
        <taxon>Actinomycetes</taxon>
        <taxon>Micrococcales</taxon>
        <taxon>Promicromonosporaceae</taxon>
        <taxon>Isoptericola</taxon>
    </lineage>
</organism>
<protein>
    <submittedName>
        <fullName evidence="2">CHAD domain-containing protein</fullName>
    </submittedName>
</protein>
<dbReference type="EMBL" id="JABEZU010000001">
    <property type="protein sequence ID" value="NOV96458.1"/>
    <property type="molecule type" value="Genomic_DNA"/>
</dbReference>
<dbReference type="Proteomes" id="UP000757540">
    <property type="component" value="Unassembled WGS sequence"/>
</dbReference>
<comment type="caution">
    <text evidence="2">The sequence shown here is derived from an EMBL/GenBank/DDBJ whole genome shotgun (WGS) entry which is preliminary data.</text>
</comment>
<evidence type="ECO:0000259" key="1">
    <source>
        <dbReference type="PROSITE" id="PS51708"/>
    </source>
</evidence>
<dbReference type="PANTHER" id="PTHR39339:SF1">
    <property type="entry name" value="CHAD DOMAIN-CONTAINING PROTEIN"/>
    <property type="match status" value="1"/>
</dbReference>
<evidence type="ECO:0000313" key="3">
    <source>
        <dbReference type="Proteomes" id="UP000757540"/>
    </source>
</evidence>
<keyword evidence="3" id="KW-1185">Reference proteome</keyword>
<dbReference type="PANTHER" id="PTHR39339">
    <property type="entry name" value="SLR1444 PROTEIN"/>
    <property type="match status" value="1"/>
</dbReference>
<dbReference type="RefSeq" id="WP_171782638.1">
    <property type="nucleotide sequence ID" value="NZ_BAAAML010000002.1"/>
</dbReference>
<dbReference type="Gene3D" id="1.40.20.10">
    <property type="entry name" value="CHAD domain"/>
    <property type="match status" value="1"/>
</dbReference>
<gene>
    <name evidence="2" type="ORF">HDG69_001011</name>
</gene>
<sequence>MSHPWSSSTAGELFAAVVAEHVRRTEQRVPAALSDEPDGVHRLRTAVRRLRTVLTVYRPVFGKREADALRDRLTVLGDLLGEVRDLEVRIADVDAVGAGARVSVEARRHLVDDLTRRHDAAHRRLVEWLNGPEMADLTAALVRWVADPPRGPKADDPARKVARRRLDKAVAKALRTAEDVDLERLSTASGDELEDLSAAAHRLRKAGRRVSHAARAVTRKPTRALGGTARELGAAGQRVQSTLGDHRDAFQLAAHVTAVADAVADDGGDRGPYDRLARAAARRGAEHLDTAREAVERLREVASGR</sequence>
<dbReference type="Pfam" id="PF05235">
    <property type="entry name" value="CHAD"/>
    <property type="match status" value="1"/>
</dbReference>
<feature type="domain" description="CHAD" evidence="1">
    <location>
        <begin position="7"/>
        <end position="300"/>
    </location>
</feature>
<evidence type="ECO:0000313" key="2">
    <source>
        <dbReference type="EMBL" id="NOV96458.1"/>
    </source>
</evidence>
<dbReference type="PROSITE" id="PS51708">
    <property type="entry name" value="CHAD"/>
    <property type="match status" value="1"/>
</dbReference>
<dbReference type="InterPro" id="IPR038186">
    <property type="entry name" value="CHAD_dom_sf"/>
</dbReference>
<accession>A0ABX2A0V3</accession>
<proteinExistence type="predicted"/>
<name>A0ABX2A0V3_9MICO</name>
<reference evidence="2 3" key="1">
    <citation type="submission" date="2020-05" db="EMBL/GenBank/DDBJ databases">
        <title>Genomic Encyclopedia of Type Strains, Phase III (KMG-III): the genomes of soil and plant-associated and newly described type strains.</title>
        <authorList>
            <person name="Whitman W."/>
        </authorList>
    </citation>
    <scope>NUCLEOTIDE SEQUENCE [LARGE SCALE GENOMIC DNA]</scope>
    <source>
        <strain evidence="2 3">KCTC 19046</strain>
    </source>
</reference>
<dbReference type="SMART" id="SM00880">
    <property type="entry name" value="CHAD"/>
    <property type="match status" value="1"/>
</dbReference>
<dbReference type="InterPro" id="IPR007899">
    <property type="entry name" value="CHAD_dom"/>
</dbReference>